<gene>
    <name evidence="3" type="ORF">TbgDal_X17330</name>
</gene>
<dbReference type="Proteomes" id="UP000002316">
    <property type="component" value="Chromosome 10"/>
</dbReference>
<dbReference type="GeneID" id="23864969"/>
<dbReference type="AlphaFoldDB" id="D0A072"/>
<proteinExistence type="predicted"/>
<keyword evidence="2" id="KW-1133">Transmembrane helix</keyword>
<dbReference type="RefSeq" id="XP_011778894.1">
    <property type="nucleotide sequence ID" value="XM_011780592.1"/>
</dbReference>
<feature type="region of interest" description="Disordered" evidence="1">
    <location>
        <begin position="95"/>
        <end position="132"/>
    </location>
</feature>
<accession>D0A072</accession>
<keyword evidence="2" id="KW-0812">Transmembrane</keyword>
<evidence type="ECO:0000256" key="1">
    <source>
        <dbReference type="SAM" id="MobiDB-lite"/>
    </source>
</evidence>
<feature type="transmembrane region" description="Helical" evidence="2">
    <location>
        <begin position="6"/>
        <end position="28"/>
    </location>
</feature>
<dbReference type="KEGG" id="tbg:TbgDal_X17330"/>
<sequence>MTLCIPFFPLFYSFMHRTFFYFFLFLFFSLRYPYFFFLVLSSLLFPSFFLLCFFFQLNPYTYHPVAFHEYFPTYQLLQGKIMFFFFFCFISKRKRKKTNKQKQTKKDATWLSPLTPSPSKARAHVGTFINTN</sequence>
<name>D0A072_TRYB9</name>
<keyword evidence="2" id="KW-0472">Membrane</keyword>
<feature type="transmembrane region" description="Helical" evidence="2">
    <location>
        <begin position="35"/>
        <end position="58"/>
    </location>
</feature>
<reference evidence="4" key="1">
    <citation type="journal article" date="2010" name="PLoS Negl. Trop. Dis.">
        <title>The genome sequence of Trypanosoma brucei gambiense, causative agent of chronic human african trypanosomiasis.</title>
        <authorList>
            <person name="Jackson A.P."/>
            <person name="Sanders M."/>
            <person name="Berry A."/>
            <person name="McQuillan J."/>
            <person name="Aslett M.A."/>
            <person name="Quail M.A."/>
            <person name="Chukualim B."/>
            <person name="Capewell P."/>
            <person name="MacLeod A."/>
            <person name="Melville S.E."/>
            <person name="Gibson W."/>
            <person name="Barry J.D."/>
            <person name="Berriman M."/>
            <person name="Hertz-Fowler C."/>
        </authorList>
    </citation>
    <scope>NUCLEOTIDE SEQUENCE [LARGE SCALE GENOMIC DNA]</scope>
    <source>
        <strain evidence="4">MHOM/CI/86/DAL972</strain>
    </source>
</reference>
<protein>
    <submittedName>
        <fullName evidence="3">Uncharacterized protein</fullName>
    </submittedName>
</protein>
<organism evidence="3 4">
    <name type="scientific">Trypanosoma brucei gambiense (strain MHOM/CI/86/DAL972)</name>
    <dbReference type="NCBI Taxonomy" id="679716"/>
    <lineage>
        <taxon>Eukaryota</taxon>
        <taxon>Discoba</taxon>
        <taxon>Euglenozoa</taxon>
        <taxon>Kinetoplastea</taxon>
        <taxon>Metakinetoplastina</taxon>
        <taxon>Trypanosomatida</taxon>
        <taxon>Trypanosomatidae</taxon>
        <taxon>Trypanosoma</taxon>
    </lineage>
</organism>
<evidence type="ECO:0000256" key="2">
    <source>
        <dbReference type="SAM" id="Phobius"/>
    </source>
</evidence>
<evidence type="ECO:0000313" key="4">
    <source>
        <dbReference type="Proteomes" id="UP000002316"/>
    </source>
</evidence>
<dbReference type="EMBL" id="FN554973">
    <property type="protein sequence ID" value="CBH16630.1"/>
    <property type="molecule type" value="Genomic_DNA"/>
</dbReference>
<evidence type="ECO:0000313" key="3">
    <source>
        <dbReference type="EMBL" id="CBH16630.1"/>
    </source>
</evidence>
<feature type="transmembrane region" description="Helical" evidence="2">
    <location>
        <begin position="70"/>
        <end position="90"/>
    </location>
</feature>